<feature type="compositionally biased region" description="Low complexity" evidence="2">
    <location>
        <begin position="30"/>
        <end position="63"/>
    </location>
</feature>
<feature type="region of interest" description="Disordered" evidence="2">
    <location>
        <begin position="28"/>
        <end position="67"/>
    </location>
</feature>
<protein>
    <recommendedName>
        <fullName evidence="6">Lipoprotein LpqN</fullName>
    </recommendedName>
</protein>
<dbReference type="Gene3D" id="3.40.1000.10">
    <property type="entry name" value="Mog1/PsbP, alpha/beta/alpha sandwich"/>
    <property type="match status" value="1"/>
</dbReference>
<feature type="signal peptide" evidence="3">
    <location>
        <begin position="1"/>
        <end position="18"/>
    </location>
</feature>
<dbReference type="KEGG" id="mspg:F6B93_03815"/>
<gene>
    <name evidence="4" type="ORF">F6B93_03815</name>
</gene>
<keyword evidence="5" id="KW-1185">Reference proteome</keyword>
<reference evidence="4" key="1">
    <citation type="submission" date="2019-12" db="EMBL/GenBank/DDBJ databases">
        <title>Mycobacterium spongiae sp. nov.</title>
        <authorList>
            <person name="Stinear T."/>
        </authorList>
    </citation>
    <scope>NUCLEOTIDE SEQUENCE</scope>
    <source>
        <strain evidence="4">FSD4b-SM</strain>
    </source>
</reference>
<evidence type="ECO:0000313" key="5">
    <source>
        <dbReference type="Proteomes" id="UP000682202"/>
    </source>
</evidence>
<name>A0A975PW18_9MYCO</name>
<dbReference type="InterPro" id="IPR019674">
    <property type="entry name" value="Lipoprotein_LpqN/LpqT-like"/>
</dbReference>
<dbReference type="AlphaFoldDB" id="A0A975PW18"/>
<evidence type="ECO:0000256" key="1">
    <source>
        <dbReference type="ARBA" id="ARBA00022729"/>
    </source>
</evidence>
<evidence type="ECO:0000313" key="4">
    <source>
        <dbReference type="EMBL" id="QUR66329.1"/>
    </source>
</evidence>
<dbReference type="PROSITE" id="PS51257">
    <property type="entry name" value="PROKAR_LIPOPROTEIN"/>
    <property type="match status" value="1"/>
</dbReference>
<feature type="chain" id="PRO_5038843119" description="Lipoprotein LpqN" evidence="3">
    <location>
        <begin position="19"/>
        <end position="234"/>
    </location>
</feature>
<accession>A0A975PW18</accession>
<dbReference type="Proteomes" id="UP000682202">
    <property type="component" value="Chromosome"/>
</dbReference>
<evidence type="ECO:0008006" key="6">
    <source>
        <dbReference type="Google" id="ProtNLM"/>
    </source>
</evidence>
<dbReference type="EMBL" id="CP046600">
    <property type="protein sequence ID" value="QUR66329.1"/>
    <property type="molecule type" value="Genomic_DNA"/>
</dbReference>
<organism evidence="4 5">
    <name type="scientific">Mycobacterium spongiae</name>
    <dbReference type="NCBI Taxonomy" id="886343"/>
    <lineage>
        <taxon>Bacteria</taxon>
        <taxon>Bacillati</taxon>
        <taxon>Actinomycetota</taxon>
        <taxon>Actinomycetes</taxon>
        <taxon>Mycobacteriales</taxon>
        <taxon>Mycobacteriaceae</taxon>
        <taxon>Mycobacterium</taxon>
    </lineage>
</organism>
<dbReference type="RefSeq" id="WP_211697812.1">
    <property type="nucleotide sequence ID" value="NZ_CP046600.1"/>
</dbReference>
<keyword evidence="1 3" id="KW-0732">Signal</keyword>
<evidence type="ECO:0000256" key="2">
    <source>
        <dbReference type="SAM" id="MobiDB-lite"/>
    </source>
</evidence>
<evidence type="ECO:0000256" key="3">
    <source>
        <dbReference type="SAM" id="SignalP"/>
    </source>
</evidence>
<sequence>MKHFTAAIATILMGLALAGCSFSFKTDSKSSPTTTGASSATSTPTSPTSTTSSETTSAEAEGGPNYTIADYINDNDIEETLVHHGDPGSPTIDLPVPDDWRLLPESSNAPYGGIVYTEAADPNDPPTIIAILSRLTGDVDPAKILEFAPGELQNLPGFDGDDGTESTLDGFEAWQLGGSYTKNGQLRTIAQKTVVIPTPDALYVLQLDADSLDDETIELMDATGIIDDQTTITP</sequence>
<proteinExistence type="predicted"/>
<dbReference type="Pfam" id="PF10738">
    <property type="entry name" value="Lpp-LpqN"/>
    <property type="match status" value="1"/>
</dbReference>